<sequence>MASSPKPRRSRGGCWTCRRRHKKCDEVRPICLRCQHGDFQCEGYGVRLTWSEGDAPRDVQQGVAVRPFRRRRRMNRLPAQDGTEARLGGTGPSGAPSGSDVGAHLDEHEMYLLCSQYQDDMRQTSQRSMQREVEERLLKDFSTSGYLTLTGRSGPDNLFSSEIIPLCETRPALRHAFVAYQAGLEDDCQSVTASYLQLALSEYSLELQQPERLQEDATLATGILLCSVSINSSYIWTPLLRGLYYVLQSRRLLEHTRRDRLTQHLLEVVGLLDLPHFTLNRLNKPLHIWDQFVAPYKSAGVEESTGLPYSLLNILADIALPDTEDRLLAWPGEVAQDLIQIHLWEAYRTAAILHSRMLKIGSGKWEWQGDTTQQPCAKPGLSNSILLMKAFASVQAICDSKKDAYARPLASAVLYPLFIASICTHENTKERSIAKDLFHAFRHQWERLENQLEWEFVLEIWERSRCHTRTTPLDLATQFARELNIEVHLY</sequence>
<organism evidence="4 5">
    <name type="scientific">Pestalotiopsis fici (strain W106-1 / CGMCC3.15140)</name>
    <dbReference type="NCBI Taxonomy" id="1229662"/>
    <lineage>
        <taxon>Eukaryota</taxon>
        <taxon>Fungi</taxon>
        <taxon>Dikarya</taxon>
        <taxon>Ascomycota</taxon>
        <taxon>Pezizomycotina</taxon>
        <taxon>Sordariomycetes</taxon>
        <taxon>Xylariomycetidae</taxon>
        <taxon>Amphisphaeriales</taxon>
        <taxon>Sporocadaceae</taxon>
        <taxon>Pestalotiopsis</taxon>
    </lineage>
</organism>
<dbReference type="SUPFAM" id="SSF57701">
    <property type="entry name" value="Zn2/Cys6 DNA-binding domain"/>
    <property type="match status" value="1"/>
</dbReference>
<dbReference type="GO" id="GO:0000976">
    <property type="term" value="F:transcription cis-regulatory region binding"/>
    <property type="evidence" value="ECO:0007669"/>
    <property type="project" value="TreeGrafter"/>
</dbReference>
<keyword evidence="1" id="KW-0539">Nucleus</keyword>
<dbReference type="Gene3D" id="4.10.240.10">
    <property type="entry name" value="Zn(2)-C6 fungal-type DNA-binding domain"/>
    <property type="match status" value="1"/>
</dbReference>
<dbReference type="PANTHER" id="PTHR37534">
    <property type="entry name" value="TRANSCRIPTIONAL ACTIVATOR PROTEIN UGA3"/>
    <property type="match status" value="1"/>
</dbReference>
<dbReference type="PROSITE" id="PS50048">
    <property type="entry name" value="ZN2_CY6_FUNGAL_2"/>
    <property type="match status" value="1"/>
</dbReference>
<evidence type="ECO:0000256" key="2">
    <source>
        <dbReference type="SAM" id="MobiDB-lite"/>
    </source>
</evidence>
<dbReference type="PANTHER" id="PTHR37534:SF44">
    <property type="entry name" value="ZN(II)2CYS6 TRANSCRIPTION FACTOR (EUROFUNG)"/>
    <property type="match status" value="1"/>
</dbReference>
<dbReference type="HOGENOM" id="CLU_038300_0_0_1"/>
<dbReference type="GO" id="GO:0008270">
    <property type="term" value="F:zinc ion binding"/>
    <property type="evidence" value="ECO:0007669"/>
    <property type="project" value="InterPro"/>
</dbReference>
<dbReference type="InterPro" id="IPR001138">
    <property type="entry name" value="Zn2Cys6_DnaBD"/>
</dbReference>
<gene>
    <name evidence="4" type="ORF">PFICI_02474</name>
</gene>
<dbReference type="OMA" id="VCERCTQ"/>
<dbReference type="AlphaFoldDB" id="W3XEK6"/>
<dbReference type="OrthoDB" id="4719270at2759"/>
<accession>W3XEK6</accession>
<evidence type="ECO:0000259" key="3">
    <source>
        <dbReference type="PROSITE" id="PS50048"/>
    </source>
</evidence>
<dbReference type="GeneID" id="19267487"/>
<dbReference type="GO" id="GO:0005634">
    <property type="term" value="C:nucleus"/>
    <property type="evidence" value="ECO:0007669"/>
    <property type="project" value="TreeGrafter"/>
</dbReference>
<evidence type="ECO:0000256" key="1">
    <source>
        <dbReference type="ARBA" id="ARBA00023242"/>
    </source>
</evidence>
<dbReference type="InterPro" id="IPR036864">
    <property type="entry name" value="Zn2-C6_fun-type_DNA-bd_sf"/>
</dbReference>
<dbReference type="Proteomes" id="UP000030651">
    <property type="component" value="Unassembled WGS sequence"/>
</dbReference>
<proteinExistence type="predicted"/>
<dbReference type="GO" id="GO:0045944">
    <property type="term" value="P:positive regulation of transcription by RNA polymerase II"/>
    <property type="evidence" value="ECO:0007669"/>
    <property type="project" value="TreeGrafter"/>
</dbReference>
<dbReference type="CDD" id="cd00067">
    <property type="entry name" value="GAL4"/>
    <property type="match status" value="1"/>
</dbReference>
<feature type="domain" description="Zn(2)-C6 fungal-type" evidence="3">
    <location>
        <begin position="13"/>
        <end position="41"/>
    </location>
</feature>
<dbReference type="GO" id="GO:0000981">
    <property type="term" value="F:DNA-binding transcription factor activity, RNA polymerase II-specific"/>
    <property type="evidence" value="ECO:0007669"/>
    <property type="project" value="InterPro"/>
</dbReference>
<name>W3XEK6_PESFW</name>
<feature type="region of interest" description="Disordered" evidence="2">
    <location>
        <begin position="70"/>
        <end position="102"/>
    </location>
</feature>
<dbReference type="SMART" id="SM00066">
    <property type="entry name" value="GAL4"/>
    <property type="match status" value="1"/>
</dbReference>
<dbReference type="RefSeq" id="XP_007829246.1">
    <property type="nucleotide sequence ID" value="XM_007831055.1"/>
</dbReference>
<evidence type="ECO:0000313" key="4">
    <source>
        <dbReference type="EMBL" id="ETS84449.1"/>
    </source>
</evidence>
<dbReference type="eggNOG" id="ENOG502S69E">
    <property type="taxonomic scope" value="Eukaryota"/>
</dbReference>
<keyword evidence="5" id="KW-1185">Reference proteome</keyword>
<protein>
    <recommendedName>
        <fullName evidence="3">Zn(2)-C6 fungal-type domain-containing protein</fullName>
    </recommendedName>
</protein>
<dbReference type="PROSITE" id="PS00463">
    <property type="entry name" value="ZN2_CY6_FUNGAL_1"/>
    <property type="match status" value="1"/>
</dbReference>
<dbReference type="EMBL" id="KI912110">
    <property type="protein sequence ID" value="ETS84449.1"/>
    <property type="molecule type" value="Genomic_DNA"/>
</dbReference>
<reference evidence="5" key="1">
    <citation type="journal article" date="2015" name="BMC Genomics">
        <title>Genomic and transcriptomic analysis of the endophytic fungus Pestalotiopsis fici reveals its lifestyle and high potential for synthesis of natural products.</title>
        <authorList>
            <person name="Wang X."/>
            <person name="Zhang X."/>
            <person name="Liu L."/>
            <person name="Xiang M."/>
            <person name="Wang W."/>
            <person name="Sun X."/>
            <person name="Che Y."/>
            <person name="Guo L."/>
            <person name="Liu G."/>
            <person name="Guo L."/>
            <person name="Wang C."/>
            <person name="Yin W.B."/>
            <person name="Stadler M."/>
            <person name="Zhang X."/>
            <person name="Liu X."/>
        </authorList>
    </citation>
    <scope>NUCLEOTIDE SEQUENCE [LARGE SCALE GENOMIC DNA]</scope>
    <source>
        <strain evidence="5">W106-1 / CGMCC3.15140</strain>
    </source>
</reference>
<dbReference type="Pfam" id="PF00172">
    <property type="entry name" value="Zn_clus"/>
    <property type="match status" value="1"/>
</dbReference>
<evidence type="ECO:0000313" key="5">
    <source>
        <dbReference type="Proteomes" id="UP000030651"/>
    </source>
</evidence>
<dbReference type="InParanoid" id="W3XEK6"/>
<dbReference type="KEGG" id="pfy:PFICI_02474"/>